<dbReference type="InterPro" id="IPR036086">
    <property type="entry name" value="ParB/Sulfiredoxin_sf"/>
</dbReference>
<dbReference type="Gene3D" id="3.90.1530.10">
    <property type="entry name" value="Conserved hypothetical protein from pyrococcus furiosus pfu- 392566-001, ParB domain"/>
    <property type="match status" value="1"/>
</dbReference>
<dbReference type="Gene3D" id="1.10.10.2830">
    <property type="match status" value="1"/>
</dbReference>
<gene>
    <name evidence="4" type="ORF">COR51_23865</name>
</gene>
<evidence type="ECO:0000256" key="1">
    <source>
        <dbReference type="ARBA" id="ARBA00006295"/>
    </source>
</evidence>
<dbReference type="SUPFAM" id="SSF110849">
    <property type="entry name" value="ParB/Sulfiredoxin"/>
    <property type="match status" value="1"/>
</dbReference>
<name>A0ABX5D973_9VIBR</name>
<keyword evidence="5" id="KW-1185">Reference proteome</keyword>
<dbReference type="InterPro" id="IPR004437">
    <property type="entry name" value="ParB/RepB/Spo0J"/>
</dbReference>
<organism evidence="4 5">
    <name type="scientific">Vibrio mediterranei</name>
    <dbReference type="NCBI Taxonomy" id="689"/>
    <lineage>
        <taxon>Bacteria</taxon>
        <taxon>Pseudomonadati</taxon>
        <taxon>Pseudomonadota</taxon>
        <taxon>Gammaproteobacteria</taxon>
        <taxon>Vibrionales</taxon>
        <taxon>Vibrionaceae</taxon>
        <taxon>Vibrio</taxon>
    </lineage>
</organism>
<sequence length="349" mass="39121">MAKRSLHNVTLFDTNDNKDIDDVVMMMPERTRGESLMEIPLGLIDPDPNQPRKTFTEEDLDGLFMRIQATNGRITKPIDVRPNPDDPDRFLIKDGEMRWRVYQTRTEHATIASRVITKDKPAVDTKLEQLMANVGNVDMILLDVARGIEEWRLGFEPPKTKKEAAEAFGWNQTKMTRLLKLIDAPTEIQEMTGKVRNLNTLNSMIQLHKADKDRFAQAMSAFLDESFDENPESFWQQEVREVKAPAKSTVDTTATQTALTEQREAGSSVSDPAGGSADEDTTTTKPAKKDKTVKPVSCPLEGVSLVKGKDGIAVLQLSYLAGKETLSTEYQLSEALMADLQKQINEYTT</sequence>
<dbReference type="Pfam" id="PF02195">
    <property type="entry name" value="ParB_N"/>
    <property type="match status" value="1"/>
</dbReference>
<dbReference type="NCBIfam" id="TIGR00180">
    <property type="entry name" value="parB_part"/>
    <property type="match status" value="1"/>
</dbReference>
<evidence type="ECO:0000256" key="2">
    <source>
        <dbReference type="SAM" id="MobiDB-lite"/>
    </source>
</evidence>
<protein>
    <recommendedName>
        <fullName evidence="3">ParB-like N-terminal domain-containing protein</fullName>
    </recommendedName>
</protein>
<evidence type="ECO:0000313" key="5">
    <source>
        <dbReference type="Proteomes" id="UP000238163"/>
    </source>
</evidence>
<dbReference type="PANTHER" id="PTHR33375:SF1">
    <property type="entry name" value="CHROMOSOME-PARTITIONING PROTEIN PARB-RELATED"/>
    <property type="match status" value="1"/>
</dbReference>
<comment type="similarity">
    <text evidence="1">Belongs to the ParB family.</text>
</comment>
<accession>A0ABX5D973</accession>
<feature type="region of interest" description="Disordered" evidence="2">
    <location>
        <begin position="241"/>
        <end position="294"/>
    </location>
</feature>
<dbReference type="SUPFAM" id="SSF109709">
    <property type="entry name" value="KorB DNA-binding domain-like"/>
    <property type="match status" value="1"/>
</dbReference>
<reference evidence="4 5" key="1">
    <citation type="submission" date="2017-09" db="EMBL/GenBank/DDBJ databases">
        <authorList>
            <person name="Girard L."/>
            <person name="Lami R."/>
            <person name="Suzuki M."/>
            <person name="Baudart J."/>
        </authorList>
    </citation>
    <scope>NUCLEOTIDE SEQUENCE [LARGE SCALE GENOMIC DNA]</scope>
    <source>
        <strain evidence="4 5">17LN0615E</strain>
    </source>
</reference>
<dbReference type="EMBL" id="NWTN01000026">
    <property type="protein sequence ID" value="PRQ65161.1"/>
    <property type="molecule type" value="Genomic_DNA"/>
</dbReference>
<dbReference type="PANTHER" id="PTHR33375">
    <property type="entry name" value="CHROMOSOME-PARTITIONING PROTEIN PARB-RELATED"/>
    <property type="match status" value="1"/>
</dbReference>
<dbReference type="RefSeq" id="WP_106008949.1">
    <property type="nucleotide sequence ID" value="NZ_NWTN01000026.1"/>
</dbReference>
<proteinExistence type="inferred from homology"/>
<comment type="caution">
    <text evidence="4">The sequence shown here is derived from an EMBL/GenBank/DDBJ whole genome shotgun (WGS) entry which is preliminary data.</text>
</comment>
<evidence type="ECO:0000259" key="3">
    <source>
        <dbReference type="SMART" id="SM00470"/>
    </source>
</evidence>
<dbReference type="SMART" id="SM00470">
    <property type="entry name" value="ParB"/>
    <property type="match status" value="1"/>
</dbReference>
<evidence type="ECO:0000313" key="4">
    <source>
        <dbReference type="EMBL" id="PRQ65161.1"/>
    </source>
</evidence>
<dbReference type="InterPro" id="IPR003115">
    <property type="entry name" value="ParB_N"/>
</dbReference>
<dbReference type="Proteomes" id="UP000238163">
    <property type="component" value="Unassembled WGS sequence"/>
</dbReference>
<dbReference type="InterPro" id="IPR050336">
    <property type="entry name" value="Chromosome_partition/occlusion"/>
</dbReference>
<feature type="domain" description="ParB-like N-terminal" evidence="3">
    <location>
        <begin position="37"/>
        <end position="130"/>
    </location>
</feature>
<feature type="compositionally biased region" description="Low complexity" evidence="2">
    <location>
        <begin position="246"/>
        <end position="260"/>
    </location>
</feature>
<reference evidence="4 5" key="2">
    <citation type="submission" date="2018-03" db="EMBL/GenBank/DDBJ databases">
        <title>Genetic Diversity and Phenotypic Plasticity of AHL Mediated Quorum Sensing in Environmental Strains of Vibrio mediterranei.</title>
        <authorList>
            <person name="Lantoine F."/>
            <person name="Vouve F."/>
        </authorList>
    </citation>
    <scope>NUCLEOTIDE SEQUENCE [LARGE SCALE GENOMIC DNA]</scope>
    <source>
        <strain evidence="4 5">17LN0615E</strain>
    </source>
</reference>